<evidence type="ECO:0000313" key="2">
    <source>
        <dbReference type="Proteomes" id="UP001150581"/>
    </source>
</evidence>
<comment type="caution">
    <text evidence="1">The sequence shown here is derived from an EMBL/GenBank/DDBJ whole genome shotgun (WGS) entry which is preliminary data.</text>
</comment>
<organism evidence="1 2">
    <name type="scientific">Kickxella alabastrina</name>
    <dbReference type="NCBI Taxonomy" id="61397"/>
    <lineage>
        <taxon>Eukaryota</taxon>
        <taxon>Fungi</taxon>
        <taxon>Fungi incertae sedis</taxon>
        <taxon>Zoopagomycota</taxon>
        <taxon>Kickxellomycotina</taxon>
        <taxon>Kickxellomycetes</taxon>
        <taxon>Kickxellales</taxon>
        <taxon>Kickxellaceae</taxon>
        <taxon>Kickxella</taxon>
    </lineage>
</organism>
<keyword evidence="2" id="KW-1185">Reference proteome</keyword>
<proteinExistence type="predicted"/>
<accession>A0ACC1ILF3</accession>
<name>A0ACC1ILF3_9FUNG</name>
<gene>
    <name evidence="1" type="ORF">LPJ66_003221</name>
</gene>
<sequence length="498" mass="52296">MVTAVAFVGAQGDRVVAGTYRGMCVFYATDGLTVLGRMHARSSRGRNAQGSKITGFATASAADSAAADRLLVSSNDSRLRMFLPGERSLERKYKGLANASSQAFARLSSDARYIVSGSEDHNVYVWAAAQDNAATVATHPALDHIRRAGGPLLRAATADGDKSLLGGIFRRRSRRASSISQPAAAAAAAAASASASASAAAAAQSQQQQQDEGSNPKEWESLDGRVEDKSIYEYFAAHDSPVSQALFAPLATLQYLADHEDPILSRPKLRRTAESGDVENLCAPGSDGSFLSSPNAAAAAAAVGGSGSRTVEDMTAIIVSADTSGNIRVFRKDINVRATETSPGAPETSAVEDVAIASAAEDADDSGASTLENSMERRPQSSASHSVMSSTTGGMPRALDRDSSPSFWNRLSRKVTQRRLSSLSGRNHSSSMLSVPSAPVPALPGLRVGEGDCQYCGHHKLIEFAVTASRQSDARIDPLLVCESCKRVKNMPDSINMN</sequence>
<reference evidence="1" key="1">
    <citation type="submission" date="2022-07" db="EMBL/GenBank/DDBJ databases">
        <title>Phylogenomic reconstructions and comparative analyses of Kickxellomycotina fungi.</title>
        <authorList>
            <person name="Reynolds N.K."/>
            <person name="Stajich J.E."/>
            <person name="Barry K."/>
            <person name="Grigoriev I.V."/>
            <person name="Crous P."/>
            <person name="Smith M.E."/>
        </authorList>
    </citation>
    <scope>NUCLEOTIDE SEQUENCE</scope>
    <source>
        <strain evidence="1">Benny 63K</strain>
    </source>
</reference>
<dbReference type="EMBL" id="JANBPG010000309">
    <property type="protein sequence ID" value="KAJ1897685.1"/>
    <property type="molecule type" value="Genomic_DNA"/>
</dbReference>
<protein>
    <submittedName>
        <fullName evidence="1">Uncharacterized protein</fullName>
    </submittedName>
</protein>
<dbReference type="Proteomes" id="UP001150581">
    <property type="component" value="Unassembled WGS sequence"/>
</dbReference>
<evidence type="ECO:0000313" key="1">
    <source>
        <dbReference type="EMBL" id="KAJ1897685.1"/>
    </source>
</evidence>